<feature type="region of interest" description="Disordered" evidence="1">
    <location>
        <begin position="286"/>
        <end position="312"/>
    </location>
</feature>
<evidence type="ECO:0000313" key="4">
    <source>
        <dbReference type="Proteomes" id="UP001187471"/>
    </source>
</evidence>
<feature type="region of interest" description="Disordered" evidence="1">
    <location>
        <begin position="334"/>
        <end position="517"/>
    </location>
</feature>
<dbReference type="PANTHER" id="PTHR23216">
    <property type="entry name" value="NUCLEOLAR AND COILED-BODY PHOSPHOPROTEIN 1"/>
    <property type="match status" value="1"/>
</dbReference>
<accession>A0AA88UFT5</accession>
<gene>
    <name evidence="3" type="ORF">RJ640_019243</name>
</gene>
<feature type="compositionally biased region" description="Basic and acidic residues" evidence="1">
    <location>
        <begin position="497"/>
        <end position="517"/>
    </location>
</feature>
<protein>
    <recommendedName>
        <fullName evidence="2">Srp40 C-terminal domain-containing protein</fullName>
    </recommendedName>
</protein>
<dbReference type="PROSITE" id="PS50896">
    <property type="entry name" value="LISH"/>
    <property type="match status" value="1"/>
</dbReference>
<dbReference type="Pfam" id="PF05022">
    <property type="entry name" value="SRP40_C"/>
    <property type="match status" value="1"/>
</dbReference>
<dbReference type="Proteomes" id="UP001187471">
    <property type="component" value="Unassembled WGS sequence"/>
</dbReference>
<feature type="compositionally biased region" description="Basic and acidic residues" evidence="1">
    <location>
        <begin position="696"/>
        <end position="712"/>
    </location>
</feature>
<comment type="caution">
    <text evidence="3">The sequence shown here is derived from an EMBL/GenBank/DDBJ whole genome shotgun (WGS) entry which is preliminary data.</text>
</comment>
<feature type="compositionally biased region" description="Basic and acidic residues" evidence="1">
    <location>
        <begin position="445"/>
        <end position="473"/>
    </location>
</feature>
<dbReference type="InterPro" id="IPR006594">
    <property type="entry name" value="LisH"/>
</dbReference>
<dbReference type="PANTHER" id="PTHR23216:SF1">
    <property type="entry name" value="NUCLEOLAR AND COILED-BODY PHOSPHOPROTEIN 1"/>
    <property type="match status" value="1"/>
</dbReference>
<dbReference type="InterPro" id="IPR039191">
    <property type="entry name" value="Nopp140-like"/>
</dbReference>
<dbReference type="InterPro" id="IPR007718">
    <property type="entry name" value="Srp40_C"/>
</dbReference>
<keyword evidence="4" id="KW-1185">Reference proteome</keyword>
<feature type="domain" description="Srp40 C-terminal" evidence="2">
    <location>
        <begin position="730"/>
        <end position="774"/>
    </location>
</feature>
<evidence type="ECO:0000256" key="1">
    <source>
        <dbReference type="SAM" id="MobiDB-lite"/>
    </source>
</evidence>
<feature type="region of interest" description="Disordered" evidence="1">
    <location>
        <begin position="696"/>
        <end position="722"/>
    </location>
</feature>
<name>A0AA88UFT5_9ASTE</name>
<dbReference type="EMBL" id="JAVXUO010001371">
    <property type="protein sequence ID" value="KAK2982965.1"/>
    <property type="molecule type" value="Genomic_DNA"/>
</dbReference>
<sequence>MLPLGSANPSSALLAFKPRQVILAEHNTSTKTNKTTSMTMTTTTKSNRTFVLNAEHKAHLLHSVLRYLDRNAYAKTLKRFLSEAQIQNDDWKTSSLDLEILYCKHLETSTHADRIINCSKEQALKVDGTTRKDEVGKPAASKECLKNKKKKKSDKRNTNTASPYKKLTESVNNSEEILGNDSVIEFKVKSKEKKTSKITSDILGQTEQAKLEMLKTPAGHRESESPADELTKKQKHKKRKNVVVSESSLADDTQLKLDSLQGITEEKSNGIASSVHATKIDYKAEVKSKDRKRKTKQSTDSLVANNGDCGLENKVGIVTDDLVSVVGGSDDVQLKDREIGSEDKKDGSVYETKTDAEKEKSKDVVSSVPKSKTGYEAEVKPKDKKKKNKKSTDSPAETIEHSGLENKVGLITAKEGLKGSDANAEKEKKSSKKRKRLVSDETEDPSVKLEAFEESKRQKTEGSEEAEKKDQSERGVGGKVSEKDSGKVGQNEPSKISVEKLERLANGDLEKSGREKTSINQLCEHANGTFGKNLENSMQKSTRKQHNGSAEGEGSSVTTTLDPLLIDASVLPQAKQNSEAQLSLKGPLKTRFPGILSSILAPNFFLIITEGLRGAPKNMTAGGIPITIRGKSRTQPCLITCSFLAHHQSPQAVKSAITYAEHLFAAFTTSMLLFPRQNTLIFVPKLQKILIHPKSFPERSRDGGKDEEEHGESSAPPGPDEILPKAVNAFQRVKVDEVEFADQKLQDNSYWAKDGAEVGYGAKAQEVLGQVKGSSRWVYGGGGWLDGLGDSEWLVVGTVLATVVLGCG</sequence>
<evidence type="ECO:0000259" key="2">
    <source>
        <dbReference type="Pfam" id="PF05022"/>
    </source>
</evidence>
<feature type="compositionally biased region" description="Basic and acidic residues" evidence="1">
    <location>
        <begin position="216"/>
        <end position="232"/>
    </location>
</feature>
<reference evidence="3" key="1">
    <citation type="submission" date="2022-12" db="EMBL/GenBank/DDBJ databases">
        <title>Draft genome assemblies for two species of Escallonia (Escalloniales).</title>
        <authorList>
            <person name="Chanderbali A."/>
            <person name="Dervinis C."/>
            <person name="Anghel I."/>
            <person name="Soltis D."/>
            <person name="Soltis P."/>
            <person name="Zapata F."/>
        </authorList>
    </citation>
    <scope>NUCLEOTIDE SEQUENCE</scope>
    <source>
        <strain evidence="3">UCBG92.1500</strain>
        <tissue evidence="3">Leaf</tissue>
    </source>
</reference>
<feature type="compositionally biased region" description="Basic and acidic residues" evidence="1">
    <location>
        <begin position="415"/>
        <end position="428"/>
    </location>
</feature>
<dbReference type="GO" id="GO:0005730">
    <property type="term" value="C:nucleolus"/>
    <property type="evidence" value="ECO:0007669"/>
    <property type="project" value="InterPro"/>
</dbReference>
<proteinExistence type="predicted"/>
<evidence type="ECO:0000313" key="3">
    <source>
        <dbReference type="EMBL" id="KAK2982965.1"/>
    </source>
</evidence>
<feature type="compositionally biased region" description="Basic and acidic residues" evidence="1">
    <location>
        <begin position="334"/>
        <end position="363"/>
    </location>
</feature>
<feature type="region of interest" description="Disordered" evidence="1">
    <location>
        <begin position="529"/>
        <end position="557"/>
    </location>
</feature>
<feature type="region of interest" description="Disordered" evidence="1">
    <location>
        <begin position="216"/>
        <end position="248"/>
    </location>
</feature>
<organism evidence="3 4">
    <name type="scientific">Escallonia rubra</name>
    <dbReference type="NCBI Taxonomy" id="112253"/>
    <lineage>
        <taxon>Eukaryota</taxon>
        <taxon>Viridiplantae</taxon>
        <taxon>Streptophyta</taxon>
        <taxon>Embryophyta</taxon>
        <taxon>Tracheophyta</taxon>
        <taxon>Spermatophyta</taxon>
        <taxon>Magnoliopsida</taxon>
        <taxon>eudicotyledons</taxon>
        <taxon>Gunneridae</taxon>
        <taxon>Pentapetalae</taxon>
        <taxon>asterids</taxon>
        <taxon>campanulids</taxon>
        <taxon>Escalloniales</taxon>
        <taxon>Escalloniaceae</taxon>
        <taxon>Escallonia</taxon>
    </lineage>
</organism>
<feature type="region of interest" description="Disordered" evidence="1">
    <location>
        <begin position="128"/>
        <end position="167"/>
    </location>
</feature>
<dbReference type="AlphaFoldDB" id="A0AA88UFT5"/>